<sequence>MIDIIIEQDIAKNRIQIFACEMTFEGRCIIGYDGEKIVRTHLKGDEMMAESAKPLLSMPYDLGGMIIELLAKKYNQANNKYEKSNDFVVGKLEATEKHLEDMRTIAMKMIDLK</sequence>
<dbReference type="HOGENOM" id="CLU_2129473_0_0_10"/>
<dbReference type="EMBL" id="ADLW01000021">
    <property type="protein sequence ID" value="EGK04723.1"/>
    <property type="molecule type" value="Genomic_DNA"/>
</dbReference>
<gene>
    <name evidence="1" type="ORF">HMPREF9456_03334</name>
</gene>
<accession>F8X525</accession>
<protein>
    <submittedName>
        <fullName evidence="1">Uncharacterized protein</fullName>
    </submittedName>
</protein>
<evidence type="ECO:0000313" key="1">
    <source>
        <dbReference type="EMBL" id="EGK04723.1"/>
    </source>
</evidence>
<dbReference type="GeneID" id="78083928"/>
<dbReference type="AlphaFoldDB" id="F8X525"/>
<dbReference type="RefSeq" id="WP_006844701.1">
    <property type="nucleotide sequence ID" value="NZ_AQWJ01000012.1"/>
</dbReference>
<comment type="caution">
    <text evidence="1">The sequence shown here is derived from an EMBL/GenBank/DDBJ whole genome shotgun (WGS) entry which is preliminary data.</text>
</comment>
<evidence type="ECO:0000313" key="2">
    <source>
        <dbReference type="Proteomes" id="UP000006420"/>
    </source>
</evidence>
<name>F8X525_9BACT</name>
<dbReference type="OrthoDB" id="10005687at2"/>
<proteinExistence type="predicted"/>
<dbReference type="Proteomes" id="UP000006420">
    <property type="component" value="Unassembled WGS sequence"/>
</dbReference>
<keyword evidence="2" id="KW-1185">Reference proteome</keyword>
<dbReference type="STRING" id="742767.HMPREF9456_03334"/>
<reference evidence="1 2" key="1">
    <citation type="submission" date="2011-04" db="EMBL/GenBank/DDBJ databases">
        <title>The Genome Sequence of Dysgonomonas mossii DSM 22836.</title>
        <authorList>
            <consortium name="The Broad Institute Genome Sequencing Platform"/>
            <person name="Earl A."/>
            <person name="Ward D."/>
            <person name="Feldgarden M."/>
            <person name="Gevers D."/>
            <person name="Pudlo N."/>
            <person name="Martens E."/>
            <person name="Allen-Vercoe E."/>
            <person name="Young S.K."/>
            <person name="Zeng Q."/>
            <person name="Gargeya S."/>
            <person name="Fitzgerald M."/>
            <person name="Haas B."/>
            <person name="Abouelleil A."/>
            <person name="Alvarado L."/>
            <person name="Arachchi H.M."/>
            <person name="Berlin A."/>
            <person name="Brown A."/>
            <person name="Chapman S.B."/>
            <person name="Chen Z."/>
            <person name="Dunbar C."/>
            <person name="Freedman E."/>
            <person name="Gearin G."/>
            <person name="Gellesch M."/>
            <person name="Goldberg J."/>
            <person name="Griggs A."/>
            <person name="Gujja S."/>
            <person name="Heiman D."/>
            <person name="Howarth C."/>
            <person name="Larson L."/>
            <person name="Lui A."/>
            <person name="MacDonald P.J.P."/>
            <person name="Mehta T."/>
            <person name="Montmayeur A."/>
            <person name="Murphy C."/>
            <person name="Neiman D."/>
            <person name="Pearson M."/>
            <person name="Priest M."/>
            <person name="Roberts A."/>
            <person name="Saif S."/>
            <person name="Shea T."/>
            <person name="Shenoy N."/>
            <person name="Sisk P."/>
            <person name="Stolte C."/>
            <person name="Sykes S."/>
            <person name="Yandava C."/>
            <person name="Wortman J."/>
            <person name="Nusbaum C."/>
            <person name="Birren B."/>
        </authorList>
    </citation>
    <scope>NUCLEOTIDE SEQUENCE [LARGE SCALE GENOMIC DNA]</scope>
    <source>
        <strain evidence="1 2">DSM 22836</strain>
    </source>
</reference>
<organism evidence="1 2">
    <name type="scientific">Dysgonomonas mossii DSM 22836</name>
    <dbReference type="NCBI Taxonomy" id="742767"/>
    <lineage>
        <taxon>Bacteria</taxon>
        <taxon>Pseudomonadati</taxon>
        <taxon>Bacteroidota</taxon>
        <taxon>Bacteroidia</taxon>
        <taxon>Bacteroidales</taxon>
        <taxon>Dysgonomonadaceae</taxon>
        <taxon>Dysgonomonas</taxon>
    </lineage>
</organism>